<accession>A0A8H3PEF4</accession>
<dbReference type="EMBL" id="BLKC01000070">
    <property type="protein sequence ID" value="GFF47449.1"/>
    <property type="molecule type" value="Genomic_DNA"/>
</dbReference>
<protein>
    <submittedName>
        <fullName evidence="2">Uncharacterized protein</fullName>
    </submittedName>
</protein>
<dbReference type="PANTHER" id="PTHR35605:SF1">
    <property type="entry name" value="ECP2 EFFECTOR PROTEIN DOMAIN-CONTAINING PROTEIN-RELATED"/>
    <property type="match status" value="1"/>
</dbReference>
<reference evidence="2 3" key="1">
    <citation type="submission" date="2020-01" db="EMBL/GenBank/DDBJ databases">
        <title>Draft genome sequence of Aspergillus udagawae IFM 46972.</title>
        <authorList>
            <person name="Takahashi H."/>
            <person name="Yaguchi T."/>
        </authorList>
    </citation>
    <scope>NUCLEOTIDE SEQUENCE [LARGE SCALE GENOMIC DNA]</scope>
    <source>
        <strain evidence="2 3">IFM 46972</strain>
    </source>
</reference>
<evidence type="ECO:0000313" key="3">
    <source>
        <dbReference type="Proteomes" id="UP000465221"/>
    </source>
</evidence>
<sequence>MFVKTSLPILALFGLLAKASQSVIPGYNTVDIEWEVQVTAGGPTVNVTGTVEEVYAHLKTLNPDFETEFPPVAHDAIEARGAAYTVSSHFCQGRWAGCSWGRIQDGIRYLNGVPGRPSNGPGPGNCGRVSCSYNSAIWWCNDLSMSGWLTRAPPGGFQNNYQYTLNSFYDIASGANYIGQNCLIGTDTTSGQVFYTDSWNVIVRADSC</sequence>
<comment type="caution">
    <text evidence="2">The sequence shown here is derived from an EMBL/GenBank/DDBJ whole genome shotgun (WGS) entry which is preliminary data.</text>
</comment>
<dbReference type="Proteomes" id="UP000465221">
    <property type="component" value="Unassembled WGS sequence"/>
</dbReference>
<feature type="signal peptide" evidence="1">
    <location>
        <begin position="1"/>
        <end position="21"/>
    </location>
</feature>
<dbReference type="PANTHER" id="PTHR35605">
    <property type="entry name" value="ECP2 EFFECTOR PROTEIN DOMAIN-CONTAINING PROTEIN-RELATED"/>
    <property type="match status" value="1"/>
</dbReference>
<organism evidence="2 3">
    <name type="scientific">Aspergillus udagawae</name>
    <dbReference type="NCBI Taxonomy" id="91492"/>
    <lineage>
        <taxon>Eukaryota</taxon>
        <taxon>Fungi</taxon>
        <taxon>Dikarya</taxon>
        <taxon>Ascomycota</taxon>
        <taxon>Pezizomycotina</taxon>
        <taxon>Eurotiomycetes</taxon>
        <taxon>Eurotiomycetidae</taxon>
        <taxon>Eurotiales</taxon>
        <taxon>Aspergillaceae</taxon>
        <taxon>Aspergillus</taxon>
        <taxon>Aspergillus subgen. Fumigati</taxon>
    </lineage>
</organism>
<evidence type="ECO:0000256" key="1">
    <source>
        <dbReference type="SAM" id="SignalP"/>
    </source>
</evidence>
<name>A0A8H3PEF4_9EURO</name>
<feature type="chain" id="PRO_5034213861" evidence="1">
    <location>
        <begin position="22"/>
        <end position="208"/>
    </location>
</feature>
<keyword evidence="1" id="KW-0732">Signal</keyword>
<evidence type="ECO:0000313" key="2">
    <source>
        <dbReference type="EMBL" id="GFF47449.1"/>
    </source>
</evidence>
<proteinExistence type="predicted"/>
<dbReference type="AlphaFoldDB" id="A0A8H3PEF4"/>
<gene>
    <name evidence="2" type="ORF">IFM46972_08299</name>
</gene>